<organism evidence="8 9">
    <name type="scientific">Martelella endophytica</name>
    <dbReference type="NCBI Taxonomy" id="1486262"/>
    <lineage>
        <taxon>Bacteria</taxon>
        <taxon>Pseudomonadati</taxon>
        <taxon>Pseudomonadota</taxon>
        <taxon>Alphaproteobacteria</taxon>
        <taxon>Hyphomicrobiales</taxon>
        <taxon>Aurantimonadaceae</taxon>
        <taxon>Martelella</taxon>
    </lineage>
</organism>
<gene>
    <name evidence="8" type="ORF">TM49_11520</name>
</gene>
<feature type="transmembrane region" description="Helical" evidence="7">
    <location>
        <begin position="81"/>
        <end position="104"/>
    </location>
</feature>
<dbReference type="HOGENOM" id="CLU_018106_0_0_5"/>
<dbReference type="Proteomes" id="UP000032611">
    <property type="component" value="Chromosome"/>
</dbReference>
<evidence type="ECO:0000256" key="4">
    <source>
        <dbReference type="ARBA" id="ARBA00022692"/>
    </source>
</evidence>
<keyword evidence="3" id="KW-1003">Cell membrane</keyword>
<dbReference type="PATRIC" id="fig|1486262.3.peg.2383"/>
<evidence type="ECO:0000256" key="5">
    <source>
        <dbReference type="ARBA" id="ARBA00022989"/>
    </source>
</evidence>
<keyword evidence="9" id="KW-1185">Reference proteome</keyword>
<feature type="transmembrane region" description="Helical" evidence="7">
    <location>
        <begin position="340"/>
        <end position="364"/>
    </location>
</feature>
<evidence type="ECO:0000256" key="3">
    <source>
        <dbReference type="ARBA" id="ARBA00022475"/>
    </source>
</evidence>
<accession>A0A0D5LQX3</accession>
<dbReference type="NCBIfam" id="TIGR00937">
    <property type="entry name" value="2A51"/>
    <property type="match status" value="1"/>
</dbReference>
<sequence length="435" mass="45965">MSDPRPSFSELLSTFLRIGLLSFGGPAGQIALMHRIVVEEKRWIREERYLHALNYCMLLPGPEAQQLATYIGWLLHGVRGGIAAGLLFVAPGLALIIGLAAAYATFADASWLEAIFTGLKAAVLAIVLQALVRMGAKSLKGPLSLAFAATAFVALFIFGLAFPLVILLAGIAGSLLLRAAPAAETEPERHHRRKGLRAVVAVFVWGAIWLAPLGLMRAIGGENTFTDVFSFFVRVALFSFGGAYAVLSYVAQQAVTTWHWVTPAQMLDGLALAETTPGPLVLTLSFVGFLAGHGAPAAGGPLLSGIIAALLTAWAIFVPSFVFIFAGAPFIEDLRRNPRLAGALAGIGAATVGVIANLSVWFALHVLFGSVGRQDFFALRPFLDAGLPWPEWPSLDLPSLVLAVAAGIAIFRFRVGVVALLVAAGLAGLAIGRWL</sequence>
<evidence type="ECO:0000256" key="7">
    <source>
        <dbReference type="SAM" id="Phobius"/>
    </source>
</evidence>
<evidence type="ECO:0000256" key="6">
    <source>
        <dbReference type="ARBA" id="ARBA00023136"/>
    </source>
</evidence>
<comment type="subcellular location">
    <subcellularLocation>
        <location evidence="1">Cell membrane</location>
        <topology evidence="1">Multi-pass membrane protein</topology>
    </subcellularLocation>
</comment>
<dbReference type="GO" id="GO:0015109">
    <property type="term" value="F:chromate transmembrane transporter activity"/>
    <property type="evidence" value="ECO:0007669"/>
    <property type="project" value="InterPro"/>
</dbReference>
<dbReference type="EMBL" id="CP010803">
    <property type="protein sequence ID" value="AJY46162.1"/>
    <property type="molecule type" value="Genomic_DNA"/>
</dbReference>
<dbReference type="InterPro" id="IPR003370">
    <property type="entry name" value="Chromate_transpt"/>
</dbReference>
<protein>
    <submittedName>
        <fullName evidence="8">Chromate transporter</fullName>
    </submittedName>
</protein>
<feature type="transmembrane region" description="Helical" evidence="7">
    <location>
        <begin position="111"/>
        <end position="132"/>
    </location>
</feature>
<dbReference type="STRING" id="1486262.TM49_11520"/>
<dbReference type="PANTHER" id="PTHR33567:SF3">
    <property type="entry name" value="CHROMATE ION TRANSPORTER (EUROFUNG)"/>
    <property type="match status" value="1"/>
</dbReference>
<reference evidence="8 9" key="1">
    <citation type="journal article" date="2015" name="Genome Announc.">
        <title>Complete genome sequence of Martelella endophytica YC6887, which has antifungal activity associated with a halophyte.</title>
        <authorList>
            <person name="Khan A."/>
            <person name="Khan H."/>
            <person name="Chung E.J."/>
            <person name="Hossain M.T."/>
            <person name="Chung Y.R."/>
        </authorList>
    </citation>
    <scope>NUCLEOTIDE SEQUENCE [LARGE SCALE GENOMIC DNA]</scope>
    <source>
        <strain evidence="8">YC6887</strain>
    </source>
</reference>
<keyword evidence="5 7" id="KW-1133">Transmembrane helix</keyword>
<keyword evidence="6 7" id="KW-0472">Membrane</keyword>
<evidence type="ECO:0000313" key="9">
    <source>
        <dbReference type="Proteomes" id="UP000032611"/>
    </source>
</evidence>
<feature type="transmembrane region" description="Helical" evidence="7">
    <location>
        <begin position="144"/>
        <end position="177"/>
    </location>
</feature>
<feature type="transmembrane region" description="Helical" evidence="7">
    <location>
        <begin position="303"/>
        <end position="328"/>
    </location>
</feature>
<feature type="transmembrane region" description="Helical" evidence="7">
    <location>
        <begin position="231"/>
        <end position="250"/>
    </location>
</feature>
<dbReference type="InterPro" id="IPR014047">
    <property type="entry name" value="Chr_Tranpt_l_chain"/>
</dbReference>
<dbReference type="Pfam" id="PF02417">
    <property type="entry name" value="Chromate_transp"/>
    <property type="match status" value="2"/>
</dbReference>
<proteinExistence type="inferred from homology"/>
<feature type="transmembrane region" description="Helical" evidence="7">
    <location>
        <begin position="12"/>
        <end position="32"/>
    </location>
</feature>
<dbReference type="OrthoDB" id="8969999at2"/>
<feature type="transmembrane region" description="Helical" evidence="7">
    <location>
        <begin position="52"/>
        <end position="75"/>
    </location>
</feature>
<feature type="transmembrane region" description="Helical" evidence="7">
    <location>
        <begin position="400"/>
        <end position="431"/>
    </location>
</feature>
<feature type="transmembrane region" description="Helical" evidence="7">
    <location>
        <begin position="198"/>
        <end position="219"/>
    </location>
</feature>
<evidence type="ECO:0000313" key="8">
    <source>
        <dbReference type="EMBL" id="AJY46162.1"/>
    </source>
</evidence>
<name>A0A0D5LQX3_MAREN</name>
<dbReference type="PIRSF" id="PIRSF004810">
    <property type="entry name" value="ChrA"/>
    <property type="match status" value="1"/>
</dbReference>
<comment type="similarity">
    <text evidence="2">Belongs to the chromate ion transporter (CHR) (TC 2.A.51) family.</text>
</comment>
<evidence type="ECO:0000256" key="2">
    <source>
        <dbReference type="ARBA" id="ARBA00005262"/>
    </source>
</evidence>
<dbReference type="PANTHER" id="PTHR33567">
    <property type="entry name" value="CHROMATE ION TRANSPORTER (EUROFUNG)"/>
    <property type="match status" value="1"/>
</dbReference>
<evidence type="ECO:0000256" key="1">
    <source>
        <dbReference type="ARBA" id="ARBA00004651"/>
    </source>
</evidence>
<dbReference type="GO" id="GO:0005886">
    <property type="term" value="C:plasma membrane"/>
    <property type="evidence" value="ECO:0007669"/>
    <property type="project" value="UniProtKB-SubCell"/>
</dbReference>
<dbReference type="KEGG" id="mey:TM49_11520"/>
<dbReference type="AlphaFoldDB" id="A0A0D5LQX3"/>
<feature type="transmembrane region" description="Helical" evidence="7">
    <location>
        <begin position="270"/>
        <end position="291"/>
    </location>
</feature>
<keyword evidence="4 7" id="KW-0812">Transmembrane</keyword>
<dbReference type="RefSeq" id="WP_045681400.1">
    <property type="nucleotide sequence ID" value="NZ_CP010803.1"/>
</dbReference>